<gene>
    <name evidence="3" type="ORF">NCTC10254_02089</name>
</gene>
<feature type="transmembrane region" description="Helical" evidence="2">
    <location>
        <begin position="392"/>
        <end position="409"/>
    </location>
</feature>
<evidence type="ECO:0000256" key="1">
    <source>
        <dbReference type="SAM" id="MobiDB-lite"/>
    </source>
</evidence>
<evidence type="ECO:0000256" key="2">
    <source>
        <dbReference type="SAM" id="Phobius"/>
    </source>
</evidence>
<feature type="compositionally biased region" description="Acidic residues" evidence="1">
    <location>
        <begin position="263"/>
        <end position="276"/>
    </location>
</feature>
<dbReference type="RefSeq" id="WP_005527100.1">
    <property type="nucleotide sequence ID" value="NZ_CP050134.2"/>
</dbReference>
<protein>
    <submittedName>
        <fullName evidence="3">Hypothetical membrane protein</fullName>
    </submittedName>
</protein>
<reference evidence="3 4" key="1">
    <citation type="submission" date="2018-06" db="EMBL/GenBank/DDBJ databases">
        <authorList>
            <consortium name="Pathogen Informatics"/>
            <person name="Doyle S."/>
        </authorList>
    </citation>
    <scope>NUCLEOTIDE SEQUENCE [LARGE SCALE GENOMIC DNA]</scope>
    <source>
        <strain evidence="3 4">NCTC10254</strain>
    </source>
</reference>
<feature type="compositionally biased region" description="Low complexity" evidence="1">
    <location>
        <begin position="141"/>
        <end position="157"/>
    </location>
</feature>
<evidence type="ECO:0000313" key="3">
    <source>
        <dbReference type="EMBL" id="SPW31339.1"/>
    </source>
</evidence>
<feature type="compositionally biased region" description="Basic and acidic residues" evidence="1">
    <location>
        <begin position="168"/>
        <end position="185"/>
    </location>
</feature>
<feature type="region of interest" description="Disordered" evidence="1">
    <location>
        <begin position="110"/>
        <end position="188"/>
    </location>
</feature>
<feature type="compositionally biased region" description="Basic and acidic residues" evidence="1">
    <location>
        <begin position="295"/>
        <end position="305"/>
    </location>
</feature>
<dbReference type="InterPro" id="IPR053779">
    <property type="entry name" value="GlpR"/>
</dbReference>
<feature type="compositionally biased region" description="Acidic residues" evidence="1">
    <location>
        <begin position="318"/>
        <end position="334"/>
    </location>
</feature>
<feature type="compositionally biased region" description="Basic and acidic residues" evidence="1">
    <location>
        <begin position="344"/>
        <end position="358"/>
    </location>
</feature>
<comment type="caution">
    <text evidence="3">The sequence shown here is derived from an EMBL/GenBank/DDBJ whole genome shotgun (WGS) entry which is preliminary data.</text>
</comment>
<dbReference type="GeneID" id="84575161"/>
<accession>A0A6H9XJU7</accession>
<proteinExistence type="predicted"/>
<feature type="region of interest" description="Disordered" evidence="1">
    <location>
        <begin position="249"/>
        <end position="358"/>
    </location>
</feature>
<feature type="transmembrane region" description="Helical" evidence="2">
    <location>
        <begin position="6"/>
        <end position="23"/>
    </location>
</feature>
<name>A0A6H9XJU7_9CORY</name>
<keyword evidence="2" id="KW-1133">Transmembrane helix</keyword>
<dbReference type="EMBL" id="UARK01000031">
    <property type="protein sequence ID" value="SPW31339.1"/>
    <property type="molecule type" value="Genomic_DNA"/>
</dbReference>
<dbReference type="Proteomes" id="UP000249886">
    <property type="component" value="Unassembled WGS sequence"/>
</dbReference>
<feature type="transmembrane region" description="Helical" evidence="2">
    <location>
        <begin position="366"/>
        <end position="386"/>
    </location>
</feature>
<sequence length="495" mass="52732">MTTTVVGILIVVLWLFVLMPFLLRKHKPISKVGEGFDDTRVIHEGGHKPQRPPALRPKVAAADAQQRKLIADQPEFGVEDTPTVPFKKITSPLISDKPKSANDTVAMAAASNRQPVAKDSTKGSKTGAQAQTHVPAKSKTGTDASRTSATSGTSSAGQPARTATTQAKSEHTVADQAKADHDKVAAARAKAAARSKAAAGADAAAQAKAAKAKAESDANADATTETMRAAAAVSAPAVSVPVASVHAANTSAKVGSKPVDPDTPYEIDDSYLDPEDLLYPTGARGANLSVVPDVPTKKEKKEKKSAAKRSVAKRTAADIDDNISDSDELTPEEIEFAKSRRGRGGYDPEADKKHSADRYQRRRSTVLGLVVAVVVTIVPAGLIGGWMWAAPAIALGMTIIYLIALRAQVRDEERLRHKRVHQLRRTRAGVRNSMDRELGIPHRLRRPGAVVLETDDDSPDFIGLELVETNRSAGESEPEPEPAVQYDNVIKLRVG</sequence>
<dbReference type="AlphaFoldDB" id="A0A6H9XJU7"/>
<dbReference type="NCBIfam" id="NF045516">
    <property type="entry name" value="GlpR"/>
    <property type="match status" value="1"/>
</dbReference>
<organism evidence="3 4">
    <name type="scientific">Corynebacterium matruchotii</name>
    <dbReference type="NCBI Taxonomy" id="43768"/>
    <lineage>
        <taxon>Bacteria</taxon>
        <taxon>Bacillati</taxon>
        <taxon>Actinomycetota</taxon>
        <taxon>Actinomycetes</taxon>
        <taxon>Mycobacteriales</taxon>
        <taxon>Corynebacteriaceae</taxon>
        <taxon>Corynebacterium</taxon>
    </lineage>
</organism>
<evidence type="ECO:0000313" key="4">
    <source>
        <dbReference type="Proteomes" id="UP000249886"/>
    </source>
</evidence>
<keyword evidence="2" id="KW-0472">Membrane</keyword>
<feature type="compositionally biased region" description="Polar residues" evidence="1">
    <location>
        <begin position="123"/>
        <end position="132"/>
    </location>
</feature>
<keyword evidence="2" id="KW-0812">Transmembrane</keyword>